<dbReference type="EMBL" id="QNRK01000029">
    <property type="protein sequence ID" value="RBP07087.1"/>
    <property type="molecule type" value="Genomic_DNA"/>
</dbReference>
<name>A0A366EXH3_9HYPH</name>
<proteinExistence type="predicted"/>
<protein>
    <submittedName>
        <fullName evidence="1">Uncharacterized protein</fullName>
    </submittedName>
</protein>
<sequence length="45" mass="5570">MEGFTKRYGLKRLVYMEFYEPITSNSVTRPHFPFSKHHHRRCKKE</sequence>
<dbReference type="AlphaFoldDB" id="A0A366EXH3"/>
<evidence type="ECO:0000313" key="2">
    <source>
        <dbReference type="Proteomes" id="UP000253529"/>
    </source>
</evidence>
<accession>A0A366EXH3</accession>
<organism evidence="1 2">
    <name type="scientific">Roseiarcus fermentans</name>
    <dbReference type="NCBI Taxonomy" id="1473586"/>
    <lineage>
        <taxon>Bacteria</taxon>
        <taxon>Pseudomonadati</taxon>
        <taxon>Pseudomonadota</taxon>
        <taxon>Alphaproteobacteria</taxon>
        <taxon>Hyphomicrobiales</taxon>
        <taxon>Roseiarcaceae</taxon>
        <taxon>Roseiarcus</taxon>
    </lineage>
</organism>
<dbReference type="Proteomes" id="UP000253529">
    <property type="component" value="Unassembled WGS sequence"/>
</dbReference>
<gene>
    <name evidence="1" type="ORF">DFR50_12917</name>
</gene>
<keyword evidence="2" id="KW-1185">Reference proteome</keyword>
<reference evidence="1 2" key="1">
    <citation type="submission" date="2018-06" db="EMBL/GenBank/DDBJ databases">
        <title>Genomic Encyclopedia of Type Strains, Phase IV (KMG-IV): sequencing the most valuable type-strain genomes for metagenomic binning, comparative biology and taxonomic classification.</title>
        <authorList>
            <person name="Goeker M."/>
        </authorList>
    </citation>
    <scope>NUCLEOTIDE SEQUENCE [LARGE SCALE GENOMIC DNA]</scope>
    <source>
        <strain evidence="1 2">DSM 24875</strain>
    </source>
</reference>
<comment type="caution">
    <text evidence="1">The sequence shown here is derived from an EMBL/GenBank/DDBJ whole genome shotgun (WGS) entry which is preliminary data.</text>
</comment>
<evidence type="ECO:0000313" key="1">
    <source>
        <dbReference type="EMBL" id="RBP07087.1"/>
    </source>
</evidence>